<evidence type="ECO:0000313" key="2">
    <source>
        <dbReference type="EMBL" id="KAE8655470.1"/>
    </source>
</evidence>
<proteinExistence type="predicted"/>
<name>A0A6A2WNJ8_HIBSY</name>
<gene>
    <name evidence="2" type="ORF">F3Y22_tig00117026pilonHSYRG00012</name>
</gene>
<dbReference type="AlphaFoldDB" id="A0A6A2WNJ8"/>
<dbReference type="GO" id="GO:0042791">
    <property type="term" value="P:5S class rRNA transcription by RNA polymerase III"/>
    <property type="evidence" value="ECO:0007669"/>
    <property type="project" value="TreeGrafter"/>
</dbReference>
<evidence type="ECO:0000259" key="1">
    <source>
        <dbReference type="Pfam" id="PF24538"/>
    </source>
</evidence>
<protein>
    <recommendedName>
        <fullName evidence="1">DUF7599 domain-containing protein</fullName>
    </recommendedName>
</protein>
<dbReference type="EMBL" id="VEPZ02001778">
    <property type="protein sequence ID" value="KAE8655470.1"/>
    <property type="molecule type" value="Genomic_DNA"/>
</dbReference>
<keyword evidence="3" id="KW-1185">Reference proteome</keyword>
<evidence type="ECO:0000313" key="3">
    <source>
        <dbReference type="Proteomes" id="UP000436088"/>
    </source>
</evidence>
<feature type="domain" description="DUF7599" evidence="1">
    <location>
        <begin position="1"/>
        <end position="72"/>
    </location>
</feature>
<dbReference type="InterPro" id="IPR056020">
    <property type="entry name" value="DUF7599"/>
</dbReference>
<comment type="caution">
    <text evidence="2">The sequence shown here is derived from an EMBL/GenBank/DDBJ whole genome shotgun (WGS) entry which is preliminary data.</text>
</comment>
<dbReference type="PANTHER" id="PTHR15180">
    <property type="entry name" value="GENERAL TRANSCRIPTION FACTOR 3C POLYPEPTIDE 1"/>
    <property type="match status" value="1"/>
</dbReference>
<dbReference type="InterPro" id="IPR044210">
    <property type="entry name" value="Tfc3-like"/>
</dbReference>
<dbReference type="GO" id="GO:0006384">
    <property type="term" value="P:transcription initiation at RNA polymerase III promoter"/>
    <property type="evidence" value="ECO:0007669"/>
    <property type="project" value="InterPro"/>
</dbReference>
<accession>A0A6A2WNJ8</accession>
<dbReference type="GO" id="GO:0000127">
    <property type="term" value="C:transcription factor TFIIIC complex"/>
    <property type="evidence" value="ECO:0007669"/>
    <property type="project" value="InterPro"/>
</dbReference>
<dbReference type="PANTHER" id="PTHR15180:SF1">
    <property type="entry name" value="GENERAL TRANSCRIPTION FACTOR 3C POLYPEPTIDE 1"/>
    <property type="match status" value="1"/>
</dbReference>
<reference evidence="2" key="1">
    <citation type="submission" date="2019-09" db="EMBL/GenBank/DDBJ databases">
        <title>Draft genome information of white flower Hibiscus syriacus.</title>
        <authorList>
            <person name="Kim Y.-M."/>
        </authorList>
    </citation>
    <scope>NUCLEOTIDE SEQUENCE [LARGE SCALE GENOMIC DNA]</scope>
    <source>
        <strain evidence="2">YM2019G1</strain>
    </source>
</reference>
<dbReference type="Pfam" id="PF24538">
    <property type="entry name" value="DUF7599"/>
    <property type="match status" value="1"/>
</dbReference>
<sequence>MKSICDKLEEAHGKVLVMSDIKRDLGYVGSRQAKHRWQKVYDRLKTAGVVEEINVKVNGKDKRCLHLLKKIHVRILRKIRSDVLKAKS</sequence>
<organism evidence="2 3">
    <name type="scientific">Hibiscus syriacus</name>
    <name type="common">Rose of Sharon</name>
    <dbReference type="NCBI Taxonomy" id="106335"/>
    <lineage>
        <taxon>Eukaryota</taxon>
        <taxon>Viridiplantae</taxon>
        <taxon>Streptophyta</taxon>
        <taxon>Embryophyta</taxon>
        <taxon>Tracheophyta</taxon>
        <taxon>Spermatophyta</taxon>
        <taxon>Magnoliopsida</taxon>
        <taxon>eudicotyledons</taxon>
        <taxon>Gunneridae</taxon>
        <taxon>Pentapetalae</taxon>
        <taxon>rosids</taxon>
        <taxon>malvids</taxon>
        <taxon>Malvales</taxon>
        <taxon>Malvaceae</taxon>
        <taxon>Malvoideae</taxon>
        <taxon>Hibiscus</taxon>
    </lineage>
</organism>
<dbReference type="GO" id="GO:0003677">
    <property type="term" value="F:DNA binding"/>
    <property type="evidence" value="ECO:0007669"/>
    <property type="project" value="InterPro"/>
</dbReference>
<dbReference type="Proteomes" id="UP000436088">
    <property type="component" value="Unassembled WGS sequence"/>
</dbReference>